<dbReference type="InterPro" id="IPR036047">
    <property type="entry name" value="F-box-like_dom_sf"/>
</dbReference>
<organism evidence="2 3">
    <name type="scientific">Eragrostis curvula</name>
    <name type="common">weeping love grass</name>
    <dbReference type="NCBI Taxonomy" id="38414"/>
    <lineage>
        <taxon>Eukaryota</taxon>
        <taxon>Viridiplantae</taxon>
        <taxon>Streptophyta</taxon>
        <taxon>Embryophyta</taxon>
        <taxon>Tracheophyta</taxon>
        <taxon>Spermatophyta</taxon>
        <taxon>Magnoliopsida</taxon>
        <taxon>Liliopsida</taxon>
        <taxon>Poales</taxon>
        <taxon>Poaceae</taxon>
        <taxon>PACMAD clade</taxon>
        <taxon>Chloridoideae</taxon>
        <taxon>Eragrostideae</taxon>
        <taxon>Eragrostidinae</taxon>
        <taxon>Eragrostis</taxon>
    </lineage>
</organism>
<dbReference type="InterPro" id="IPR001810">
    <property type="entry name" value="F-box_dom"/>
</dbReference>
<evidence type="ECO:0000313" key="3">
    <source>
        <dbReference type="Proteomes" id="UP000324897"/>
    </source>
</evidence>
<dbReference type="Gene3D" id="1.20.1280.50">
    <property type="match status" value="1"/>
</dbReference>
<gene>
    <name evidence="2" type="ORF">EJB05_24678</name>
</gene>
<keyword evidence="3" id="KW-1185">Reference proteome</keyword>
<dbReference type="InterPro" id="IPR032675">
    <property type="entry name" value="LRR_dom_sf"/>
</dbReference>
<dbReference type="Pfam" id="PF00646">
    <property type="entry name" value="F-box"/>
    <property type="match status" value="1"/>
</dbReference>
<dbReference type="PANTHER" id="PTHR34223:SF67">
    <property type="entry name" value="F-BOX DOMAIN-CONTAINING PROTEIN"/>
    <property type="match status" value="1"/>
</dbReference>
<feature type="domain" description="F-box" evidence="1">
    <location>
        <begin position="9"/>
        <end position="45"/>
    </location>
</feature>
<dbReference type="CDD" id="cd22160">
    <property type="entry name" value="F-box_AtFBL13-like"/>
    <property type="match status" value="1"/>
</dbReference>
<dbReference type="InterPro" id="IPR053781">
    <property type="entry name" value="F-box_AtFBL13-like"/>
</dbReference>
<dbReference type="InterPro" id="IPR053197">
    <property type="entry name" value="F-box_SCFL_complex_component"/>
</dbReference>
<accession>A0A5J9VA39</accession>
<reference evidence="2 3" key="1">
    <citation type="journal article" date="2019" name="Sci. Rep.">
        <title>A high-quality genome of Eragrostis curvula grass provides insights into Poaceae evolution and supports new strategies to enhance forage quality.</title>
        <authorList>
            <person name="Carballo J."/>
            <person name="Santos B.A.C.M."/>
            <person name="Zappacosta D."/>
            <person name="Garbus I."/>
            <person name="Selva J.P."/>
            <person name="Gallo C.A."/>
            <person name="Diaz A."/>
            <person name="Albertini E."/>
            <person name="Caccamo M."/>
            <person name="Echenique V."/>
        </authorList>
    </citation>
    <scope>NUCLEOTIDE SEQUENCE [LARGE SCALE GENOMIC DNA]</scope>
    <source>
        <strain evidence="3">cv. Victoria</strain>
        <tissue evidence="2">Leaf</tissue>
    </source>
</reference>
<dbReference type="AlphaFoldDB" id="A0A5J9VA39"/>
<dbReference type="PANTHER" id="PTHR34223">
    <property type="entry name" value="OS11G0201299 PROTEIN"/>
    <property type="match status" value="1"/>
</dbReference>
<dbReference type="InterPro" id="IPR055411">
    <property type="entry name" value="LRR_FXL15/At3g58940/PEG3-like"/>
</dbReference>
<dbReference type="PROSITE" id="PS50181">
    <property type="entry name" value="FBOX"/>
    <property type="match status" value="1"/>
</dbReference>
<protein>
    <recommendedName>
        <fullName evidence="1">F-box domain-containing protein</fullName>
    </recommendedName>
</protein>
<dbReference type="Gene3D" id="3.80.10.10">
    <property type="entry name" value="Ribonuclease Inhibitor"/>
    <property type="match status" value="1"/>
</dbReference>
<evidence type="ECO:0000259" key="1">
    <source>
        <dbReference type="PROSITE" id="PS50181"/>
    </source>
</evidence>
<dbReference type="EMBL" id="RWGY01000011">
    <property type="protein sequence ID" value="TVU32913.1"/>
    <property type="molecule type" value="Genomic_DNA"/>
</dbReference>
<dbReference type="OrthoDB" id="659824at2759"/>
<dbReference type="SMART" id="SM00256">
    <property type="entry name" value="FBOX"/>
    <property type="match status" value="1"/>
</dbReference>
<dbReference type="SUPFAM" id="SSF81383">
    <property type="entry name" value="F-box domain"/>
    <property type="match status" value="1"/>
</dbReference>
<comment type="caution">
    <text evidence="2">The sequence shown here is derived from an EMBL/GenBank/DDBJ whole genome shotgun (WGS) entry which is preliminary data.</text>
</comment>
<dbReference type="Proteomes" id="UP000324897">
    <property type="component" value="Chromosome 1"/>
</dbReference>
<sequence length="405" mass="46606">MSAPEDATHDRLSELPDDILHRILRFLDAEQVVELSLLSRRWRYLWTTMPFVSLRSSHKHSEKFGNLLLLLRDGSVPLRTFCLHSRRQKYFDHERRWLRHALSRGLFVLQINLASKDSYFNLPECVFNCATLEEFNLSAITTREVLAPRSVCLPCLKKLRLDFVKFSDPSVAKKLRSGCPALEDLSLSRSSLGSFKISSDTLKILSITDCSYKKLHVSAPHVGSLRLTVSGKVQLDDMPFLVSAWVYVCDDGAKHLARGGYDLAAALCNAQQLELFRFNMFLQDMMGNSAREGLSFCKLKNLYIGEWLVNDFCGPLNCFLQCAPNLAILTLDQFKLYEIQNGNVPNQVTLRKKPIVDLNLVSVVTRDLEMLWIRLWKADDIEEFRKMRRLLKEKTKPKETVIVWF</sequence>
<dbReference type="SUPFAM" id="SSF52047">
    <property type="entry name" value="RNI-like"/>
    <property type="match status" value="1"/>
</dbReference>
<name>A0A5J9VA39_9POAL</name>
<proteinExistence type="predicted"/>
<evidence type="ECO:0000313" key="2">
    <source>
        <dbReference type="EMBL" id="TVU32913.1"/>
    </source>
</evidence>
<dbReference type="Pfam" id="PF24758">
    <property type="entry name" value="LRR_At5g56370"/>
    <property type="match status" value="1"/>
</dbReference>
<dbReference type="Gramene" id="TVU32913">
    <property type="protein sequence ID" value="TVU32913"/>
    <property type="gene ID" value="EJB05_24678"/>
</dbReference>